<gene>
    <name evidence="3" type="ORF">K491DRAFT_589277</name>
</gene>
<reference evidence="3" key="1">
    <citation type="journal article" date="2020" name="Stud. Mycol.">
        <title>101 Dothideomycetes genomes: a test case for predicting lifestyles and emergence of pathogens.</title>
        <authorList>
            <person name="Haridas S."/>
            <person name="Albert R."/>
            <person name="Binder M."/>
            <person name="Bloem J."/>
            <person name="Labutti K."/>
            <person name="Salamov A."/>
            <person name="Andreopoulos B."/>
            <person name="Baker S."/>
            <person name="Barry K."/>
            <person name="Bills G."/>
            <person name="Bluhm B."/>
            <person name="Cannon C."/>
            <person name="Castanera R."/>
            <person name="Culley D."/>
            <person name="Daum C."/>
            <person name="Ezra D."/>
            <person name="Gonzalez J."/>
            <person name="Henrissat B."/>
            <person name="Kuo A."/>
            <person name="Liang C."/>
            <person name="Lipzen A."/>
            <person name="Lutzoni F."/>
            <person name="Magnuson J."/>
            <person name="Mondo S."/>
            <person name="Nolan M."/>
            <person name="Ohm R."/>
            <person name="Pangilinan J."/>
            <person name="Park H.-J."/>
            <person name="Ramirez L."/>
            <person name="Alfaro M."/>
            <person name="Sun H."/>
            <person name="Tritt A."/>
            <person name="Yoshinaga Y."/>
            <person name="Zwiers L.-H."/>
            <person name="Turgeon B."/>
            <person name="Goodwin S."/>
            <person name="Spatafora J."/>
            <person name="Crous P."/>
            <person name="Grigoriev I."/>
        </authorList>
    </citation>
    <scope>NUCLEOTIDE SEQUENCE</scope>
    <source>
        <strain evidence="3">CBS 122681</strain>
    </source>
</reference>
<dbReference type="OrthoDB" id="5318346at2759"/>
<feature type="compositionally biased region" description="Basic and acidic residues" evidence="1">
    <location>
        <begin position="1"/>
        <end position="15"/>
    </location>
</feature>
<feature type="domain" description="SRR1-like" evidence="2">
    <location>
        <begin position="101"/>
        <end position="269"/>
    </location>
</feature>
<dbReference type="PANTHER" id="PTHR42080">
    <property type="entry name" value="SRR1 DOMAIN-CONTAINING PROTEIN"/>
    <property type="match status" value="1"/>
</dbReference>
<dbReference type="InterPro" id="IPR012942">
    <property type="entry name" value="SRR1-like"/>
</dbReference>
<dbReference type="PANTHER" id="PTHR42080:SF1">
    <property type="entry name" value="SRR1-LIKE DOMAIN-CONTAINING PROTEIN"/>
    <property type="match status" value="1"/>
</dbReference>
<accession>A0A6A6TMX8</accession>
<evidence type="ECO:0000259" key="2">
    <source>
        <dbReference type="Pfam" id="PF07985"/>
    </source>
</evidence>
<sequence length="274" mass="31004">MGNEKGEGAWEEPKGKSRRVKRRQVQTSDGWTVVTHTTSGRADQHEQILEGERPRTLVPGLTIERLGLEFKELERRFRDTTCARQLGGMLKSRVMIGEGQEVGNGVDTAVCIGIGSFSVDWEHRWRAMWQLVLFLFVVKESPTIGEHEIQMVAQEPLFTSLDISFLSSFNITVLTSAIETHISATTFVFAPFVDWHILLPVFLQSKDPTLYVGNELLDDYSTYASSPEKARLLEDCNTIGRELLKGREMIKVPELECHAHALNGLAVYWRKEKG</sequence>
<evidence type="ECO:0000313" key="3">
    <source>
        <dbReference type="EMBL" id="KAF2660303.1"/>
    </source>
</evidence>
<dbReference type="AlphaFoldDB" id="A0A6A6TMX8"/>
<protein>
    <recommendedName>
        <fullName evidence="2">SRR1-like domain-containing protein</fullName>
    </recommendedName>
</protein>
<organism evidence="3 4">
    <name type="scientific">Lophiostoma macrostomum CBS 122681</name>
    <dbReference type="NCBI Taxonomy" id="1314788"/>
    <lineage>
        <taxon>Eukaryota</taxon>
        <taxon>Fungi</taxon>
        <taxon>Dikarya</taxon>
        <taxon>Ascomycota</taxon>
        <taxon>Pezizomycotina</taxon>
        <taxon>Dothideomycetes</taxon>
        <taxon>Pleosporomycetidae</taxon>
        <taxon>Pleosporales</taxon>
        <taxon>Lophiostomataceae</taxon>
        <taxon>Lophiostoma</taxon>
    </lineage>
</organism>
<feature type="region of interest" description="Disordered" evidence="1">
    <location>
        <begin position="1"/>
        <end position="28"/>
    </location>
</feature>
<dbReference type="Proteomes" id="UP000799324">
    <property type="component" value="Unassembled WGS sequence"/>
</dbReference>
<evidence type="ECO:0000256" key="1">
    <source>
        <dbReference type="SAM" id="MobiDB-lite"/>
    </source>
</evidence>
<evidence type="ECO:0000313" key="4">
    <source>
        <dbReference type="Proteomes" id="UP000799324"/>
    </source>
</evidence>
<dbReference type="Pfam" id="PF07985">
    <property type="entry name" value="SRR1"/>
    <property type="match status" value="1"/>
</dbReference>
<keyword evidence="4" id="KW-1185">Reference proteome</keyword>
<proteinExistence type="predicted"/>
<dbReference type="EMBL" id="MU004300">
    <property type="protein sequence ID" value="KAF2660303.1"/>
    <property type="molecule type" value="Genomic_DNA"/>
</dbReference>
<name>A0A6A6TMX8_9PLEO</name>